<dbReference type="RefSeq" id="WP_093856761.1">
    <property type="nucleotide sequence ID" value="NZ_BJVZ01000008.1"/>
</dbReference>
<sequence>MTVKKEVKLLWSYKIDKTERWLSEMAEHGWHLTGVNQWTRTFTFKKGNKKNVTYRIQYGPKSRSIPLTLQKEGWDTVVSEGRWLFLKNEEANISLYPTRDEVVRRNRTHAYIFSALAIFQLATHIPIILLSIVSLTSQDDSFFLEDSLWILLFLLAVGIGLAFFAIYVFKAYRRFELREMDATTDLISKGKKMRKFKLGWMYHLEETKTWLEKLAEDGYELEKVTASIFTFREIEPSNIKYECIFEYKVQPSFFTTHKEFGWKLKYSSNMTLLNYSIWAKHYNVDEPVPQFSYDKEEQKQSIKRAFKMNIGISFYLILLLSFSLYMNYSMDEPFITWSFSGVMRPLLLALLLFWVYMFVQILLSYRKSMREYKNY</sequence>
<reference evidence="2 3" key="1">
    <citation type="submission" date="2016-10" db="EMBL/GenBank/DDBJ databases">
        <authorList>
            <person name="de Groot N.N."/>
        </authorList>
    </citation>
    <scope>NUCLEOTIDE SEQUENCE [LARGE SCALE GENOMIC DNA]</scope>
    <source>
        <strain evidence="2 3">CGMCC 1.3442</strain>
    </source>
</reference>
<keyword evidence="1" id="KW-1133">Transmembrane helix</keyword>
<name>A0A1H0BPJ6_9BACI</name>
<evidence type="ECO:0008006" key="4">
    <source>
        <dbReference type="Google" id="ProtNLM"/>
    </source>
</evidence>
<evidence type="ECO:0000313" key="2">
    <source>
        <dbReference type="EMBL" id="SDN47502.1"/>
    </source>
</evidence>
<accession>A0A1H0BPJ6</accession>
<evidence type="ECO:0000313" key="3">
    <source>
        <dbReference type="Proteomes" id="UP000199334"/>
    </source>
</evidence>
<dbReference type="OrthoDB" id="8230517at2"/>
<keyword evidence="1" id="KW-0472">Membrane</keyword>
<gene>
    <name evidence="2" type="ORF">SAMN05216498_2335</name>
</gene>
<organism evidence="2 3">
    <name type="scientific">Tenuibacillus multivorans</name>
    <dbReference type="NCBI Taxonomy" id="237069"/>
    <lineage>
        <taxon>Bacteria</taxon>
        <taxon>Bacillati</taxon>
        <taxon>Bacillota</taxon>
        <taxon>Bacilli</taxon>
        <taxon>Bacillales</taxon>
        <taxon>Bacillaceae</taxon>
        <taxon>Tenuibacillus</taxon>
    </lineage>
</organism>
<keyword evidence="3" id="KW-1185">Reference proteome</keyword>
<protein>
    <recommendedName>
        <fullName evidence="4">DUF2812 domain-containing protein</fullName>
    </recommendedName>
</protein>
<dbReference type="Pfam" id="PF11193">
    <property type="entry name" value="DUF2812"/>
    <property type="match status" value="2"/>
</dbReference>
<feature type="transmembrane region" description="Helical" evidence="1">
    <location>
        <begin position="308"/>
        <end position="326"/>
    </location>
</feature>
<dbReference type="InterPro" id="IPR021359">
    <property type="entry name" value="DUF2812"/>
</dbReference>
<keyword evidence="1" id="KW-0812">Transmembrane</keyword>
<dbReference type="Proteomes" id="UP000199334">
    <property type="component" value="Unassembled WGS sequence"/>
</dbReference>
<feature type="transmembrane region" description="Helical" evidence="1">
    <location>
        <begin position="346"/>
        <end position="365"/>
    </location>
</feature>
<dbReference type="AlphaFoldDB" id="A0A1H0BPJ6"/>
<feature type="transmembrane region" description="Helical" evidence="1">
    <location>
        <begin position="148"/>
        <end position="169"/>
    </location>
</feature>
<evidence type="ECO:0000256" key="1">
    <source>
        <dbReference type="SAM" id="Phobius"/>
    </source>
</evidence>
<dbReference type="EMBL" id="FNIG01000005">
    <property type="protein sequence ID" value="SDN47502.1"/>
    <property type="molecule type" value="Genomic_DNA"/>
</dbReference>
<proteinExistence type="predicted"/>
<feature type="transmembrane region" description="Helical" evidence="1">
    <location>
        <begin position="111"/>
        <end position="136"/>
    </location>
</feature>